<dbReference type="Gene3D" id="3.60.40.10">
    <property type="entry name" value="PPM-type phosphatase domain"/>
    <property type="match status" value="1"/>
</dbReference>
<dbReference type="PANTHER" id="PTHR43156">
    <property type="entry name" value="STAGE II SPORULATION PROTEIN E-RELATED"/>
    <property type="match status" value="1"/>
</dbReference>
<name>A0A6V8KJ99_9ACTN</name>
<feature type="domain" description="PPM-type phosphatase" evidence="2">
    <location>
        <begin position="173"/>
        <end position="389"/>
    </location>
</feature>
<dbReference type="AlphaFoldDB" id="A0A6V8KJ99"/>
<keyword evidence="4" id="KW-1185">Reference proteome</keyword>
<comment type="caution">
    <text evidence="3">The sequence shown here is derived from an EMBL/GenBank/DDBJ whole genome shotgun (WGS) entry which is preliminary data.</text>
</comment>
<reference evidence="3 4" key="2">
    <citation type="submission" date="2020-03" db="EMBL/GenBank/DDBJ databases">
        <authorList>
            <person name="Ichikawa N."/>
            <person name="Kimura A."/>
            <person name="Kitahashi Y."/>
            <person name="Uohara A."/>
        </authorList>
    </citation>
    <scope>NUCLEOTIDE SEQUENCE [LARGE SCALE GENOMIC DNA]</scope>
    <source>
        <strain evidence="3 4">NBRC 108639</strain>
    </source>
</reference>
<sequence>MSQTLPVGVTGVIRSLRTAVAEVGPDALPALVSRAAAAVGAVDVVIYLADYPQVCLVPLPAGSGAAVPIEATMAGRAYMSLEVQHAPDQPDRLWVPLVDGCDRLGVVEFVSPAVVNDEVEAACGEVAGYIAQLVKNRRPYGDAVERARRRMPMHIAAEVVWGLLPPLTFGTNDVVITAILEPCYDVGGDVFDYALNGDVLSFALFDTCGHGITASTLAALTINAYRNARRSGLDLVGIAGTIDTWLRAQHPNKFATAVLAELDHITGTLRTINAGHPGVQLLRDGRAVKELPGPTALPLGLHHLTGREPTVHEENLQPADRLLVYTDGVTDAYNEAGERFGLGRLLDLVQRALNDELPAPESMRRLVRAVVEHQFEELEDDATAVLVQWQPPGYVLPPGLRP</sequence>
<dbReference type="InterPro" id="IPR001932">
    <property type="entry name" value="PPM-type_phosphatase-like_dom"/>
</dbReference>
<proteinExistence type="predicted"/>
<dbReference type="GO" id="GO:0016791">
    <property type="term" value="F:phosphatase activity"/>
    <property type="evidence" value="ECO:0007669"/>
    <property type="project" value="TreeGrafter"/>
</dbReference>
<evidence type="ECO:0000256" key="1">
    <source>
        <dbReference type="ARBA" id="ARBA00022801"/>
    </source>
</evidence>
<dbReference type="EMBL" id="BLPF01000003">
    <property type="protein sequence ID" value="GFJ83934.1"/>
    <property type="molecule type" value="Genomic_DNA"/>
</dbReference>
<dbReference type="SUPFAM" id="SSF81606">
    <property type="entry name" value="PP2C-like"/>
    <property type="match status" value="1"/>
</dbReference>
<organism evidence="3 4">
    <name type="scientific">Phytohabitans houttuyneae</name>
    <dbReference type="NCBI Taxonomy" id="1076126"/>
    <lineage>
        <taxon>Bacteria</taxon>
        <taxon>Bacillati</taxon>
        <taxon>Actinomycetota</taxon>
        <taxon>Actinomycetes</taxon>
        <taxon>Micromonosporales</taxon>
        <taxon>Micromonosporaceae</taxon>
    </lineage>
</organism>
<dbReference type="Proteomes" id="UP000482800">
    <property type="component" value="Unassembled WGS sequence"/>
</dbReference>
<reference evidence="3 4" key="1">
    <citation type="submission" date="2020-03" db="EMBL/GenBank/DDBJ databases">
        <title>Whole genome shotgun sequence of Phytohabitans houttuyneae NBRC 108639.</title>
        <authorList>
            <person name="Komaki H."/>
            <person name="Tamura T."/>
        </authorList>
    </citation>
    <scope>NUCLEOTIDE SEQUENCE [LARGE SCALE GENOMIC DNA]</scope>
    <source>
        <strain evidence="3 4">NBRC 108639</strain>
    </source>
</reference>
<accession>A0A6V8KJ99</accession>
<evidence type="ECO:0000259" key="2">
    <source>
        <dbReference type="PROSITE" id="PS51746"/>
    </source>
</evidence>
<evidence type="ECO:0000313" key="4">
    <source>
        <dbReference type="Proteomes" id="UP000482800"/>
    </source>
</evidence>
<dbReference type="InterPro" id="IPR036457">
    <property type="entry name" value="PPM-type-like_dom_sf"/>
</dbReference>
<evidence type="ECO:0000313" key="3">
    <source>
        <dbReference type="EMBL" id="GFJ83934.1"/>
    </source>
</evidence>
<dbReference type="PROSITE" id="PS51746">
    <property type="entry name" value="PPM_2"/>
    <property type="match status" value="1"/>
</dbReference>
<gene>
    <name evidence="3" type="ORF">Phou_081140</name>
</gene>
<dbReference type="Pfam" id="PF07228">
    <property type="entry name" value="SpoIIE"/>
    <property type="match status" value="1"/>
</dbReference>
<protein>
    <recommendedName>
        <fullName evidence="2">PPM-type phosphatase domain-containing protein</fullName>
    </recommendedName>
</protein>
<dbReference type="PANTHER" id="PTHR43156:SF2">
    <property type="entry name" value="STAGE II SPORULATION PROTEIN E"/>
    <property type="match status" value="1"/>
</dbReference>
<dbReference type="InterPro" id="IPR052016">
    <property type="entry name" value="Bact_Sigma-Reg"/>
</dbReference>
<keyword evidence="1" id="KW-0378">Hydrolase</keyword>
<dbReference type="SMART" id="SM00331">
    <property type="entry name" value="PP2C_SIG"/>
    <property type="match status" value="1"/>
</dbReference>